<keyword evidence="1" id="KW-1133">Transmembrane helix</keyword>
<sequence length="521" mass="60394">MPYSISALFALPRTFVGLFFASKAVHLSTSPPVFKYTPTVTTEIFEPSLSSPTPSDIAPFPYVIMAGLAVATIASVAFTICLTFRRRRRRRSPIFTAAPEIECEMPPTESDTWLPWLVVLFFNIAFHLSNAVSVTKASPAHRLLDLVLYRLVMVIEERITDVVSFIHHWLVVLFFNVAFHLSNAVSVTKAAHRLLHLLLCRLAMVVEERIVDVVSFIHHVHNHLHNHGWQYLNIMLLALIGHTVGLLIFFMHHRYILPFIRRHRVNLSILFPAACSCSIPFIILLWHPRFNWSPSLLYYSMTRNEYLHAFLPDIRRISFRTWCFLRFQPSGSVPMILGPAAIHLATNFFQLVLFLLFEIRSTIWMLHRQLALDLMIIFPIIGAGLFAFILHSSVPSIFLILELPNLDIPSRLKMKYLRTGVLWFMNAGIQVWDLYRPSLELHRLWEKSQTTEIRRLARFVWNTTIELPKSQQLLIIAPIVILYGFTILDQKPLVLKVASKTYWHLRRQRERARYLAVSQFV</sequence>
<keyword evidence="2" id="KW-0732">Signal</keyword>
<evidence type="ECO:0000256" key="1">
    <source>
        <dbReference type="SAM" id="Phobius"/>
    </source>
</evidence>
<accession>A0AAD7FUL1</accession>
<dbReference type="AlphaFoldDB" id="A0AAD7FUL1"/>
<feature type="transmembrane region" description="Helical" evidence="1">
    <location>
        <begin position="336"/>
        <end position="359"/>
    </location>
</feature>
<feature type="transmembrane region" description="Helical" evidence="1">
    <location>
        <begin position="60"/>
        <end position="84"/>
    </location>
</feature>
<organism evidence="3 4">
    <name type="scientific">Roridomyces roridus</name>
    <dbReference type="NCBI Taxonomy" id="1738132"/>
    <lineage>
        <taxon>Eukaryota</taxon>
        <taxon>Fungi</taxon>
        <taxon>Dikarya</taxon>
        <taxon>Basidiomycota</taxon>
        <taxon>Agaricomycotina</taxon>
        <taxon>Agaricomycetes</taxon>
        <taxon>Agaricomycetidae</taxon>
        <taxon>Agaricales</taxon>
        <taxon>Marasmiineae</taxon>
        <taxon>Mycenaceae</taxon>
        <taxon>Roridomyces</taxon>
    </lineage>
</organism>
<evidence type="ECO:0000313" key="3">
    <source>
        <dbReference type="EMBL" id="KAJ7643997.1"/>
    </source>
</evidence>
<feature type="chain" id="PRO_5041935192" evidence="2">
    <location>
        <begin position="18"/>
        <end position="521"/>
    </location>
</feature>
<comment type="caution">
    <text evidence="3">The sequence shown here is derived from an EMBL/GenBank/DDBJ whole genome shotgun (WGS) entry which is preliminary data.</text>
</comment>
<dbReference type="EMBL" id="JARKIF010000003">
    <property type="protein sequence ID" value="KAJ7643997.1"/>
    <property type="molecule type" value="Genomic_DNA"/>
</dbReference>
<evidence type="ECO:0000313" key="4">
    <source>
        <dbReference type="Proteomes" id="UP001221142"/>
    </source>
</evidence>
<name>A0AAD7FUL1_9AGAR</name>
<evidence type="ECO:0000256" key="2">
    <source>
        <dbReference type="SAM" id="SignalP"/>
    </source>
</evidence>
<gene>
    <name evidence="3" type="ORF">FB45DRAFT_896629</name>
</gene>
<feature type="transmembrane region" description="Helical" evidence="1">
    <location>
        <begin position="162"/>
        <end position="182"/>
    </location>
</feature>
<proteinExistence type="predicted"/>
<feature type="transmembrane region" description="Helical" evidence="1">
    <location>
        <begin position="265"/>
        <end position="286"/>
    </location>
</feature>
<feature type="signal peptide" evidence="2">
    <location>
        <begin position="1"/>
        <end position="17"/>
    </location>
</feature>
<protein>
    <submittedName>
        <fullName evidence="3">Uncharacterized protein</fullName>
    </submittedName>
</protein>
<keyword evidence="1" id="KW-0472">Membrane</keyword>
<feature type="transmembrane region" description="Helical" evidence="1">
    <location>
        <begin position="231"/>
        <end position="253"/>
    </location>
</feature>
<feature type="transmembrane region" description="Helical" evidence="1">
    <location>
        <begin position="371"/>
        <end position="401"/>
    </location>
</feature>
<reference evidence="3" key="1">
    <citation type="submission" date="2023-03" db="EMBL/GenBank/DDBJ databases">
        <title>Massive genome expansion in bonnet fungi (Mycena s.s.) driven by repeated elements and novel gene families across ecological guilds.</title>
        <authorList>
            <consortium name="Lawrence Berkeley National Laboratory"/>
            <person name="Harder C.B."/>
            <person name="Miyauchi S."/>
            <person name="Viragh M."/>
            <person name="Kuo A."/>
            <person name="Thoen E."/>
            <person name="Andreopoulos B."/>
            <person name="Lu D."/>
            <person name="Skrede I."/>
            <person name="Drula E."/>
            <person name="Henrissat B."/>
            <person name="Morin E."/>
            <person name="Kohler A."/>
            <person name="Barry K."/>
            <person name="LaButti K."/>
            <person name="Morin E."/>
            <person name="Salamov A."/>
            <person name="Lipzen A."/>
            <person name="Mereny Z."/>
            <person name="Hegedus B."/>
            <person name="Baldrian P."/>
            <person name="Stursova M."/>
            <person name="Weitz H."/>
            <person name="Taylor A."/>
            <person name="Grigoriev I.V."/>
            <person name="Nagy L.G."/>
            <person name="Martin F."/>
            <person name="Kauserud H."/>
        </authorList>
    </citation>
    <scope>NUCLEOTIDE SEQUENCE</scope>
    <source>
        <strain evidence="3">9284</strain>
    </source>
</reference>
<keyword evidence="4" id="KW-1185">Reference proteome</keyword>
<keyword evidence="1" id="KW-0812">Transmembrane</keyword>
<dbReference type="Proteomes" id="UP001221142">
    <property type="component" value="Unassembled WGS sequence"/>
</dbReference>